<dbReference type="PANTHER" id="PTHR30483:SF6">
    <property type="entry name" value="PERIPLASMIC BINDING PROTEIN OF ABC TRANSPORTER FOR NATURAL AMINO ACIDS"/>
    <property type="match status" value="1"/>
</dbReference>
<feature type="domain" description="Leucine-binding protein" evidence="5">
    <location>
        <begin position="28"/>
        <end position="372"/>
    </location>
</feature>
<organism evidence="6 7">
    <name type="scientific">Azospirillum oryzae</name>
    <dbReference type="NCBI Taxonomy" id="286727"/>
    <lineage>
        <taxon>Bacteria</taxon>
        <taxon>Pseudomonadati</taxon>
        <taxon>Pseudomonadota</taxon>
        <taxon>Alphaproteobacteria</taxon>
        <taxon>Rhodospirillales</taxon>
        <taxon>Azospirillaceae</taxon>
        <taxon>Azospirillum</taxon>
    </lineage>
</organism>
<evidence type="ECO:0000256" key="2">
    <source>
        <dbReference type="ARBA" id="ARBA00022729"/>
    </source>
</evidence>
<accession>A0A1X7HQW1</accession>
<dbReference type="InterPro" id="IPR028081">
    <property type="entry name" value="Leu-bd"/>
</dbReference>
<evidence type="ECO:0000313" key="6">
    <source>
        <dbReference type="EMBL" id="SMF90144.1"/>
    </source>
</evidence>
<dbReference type="STRING" id="286727.SAMN02982917_6979"/>
<proteinExistence type="inferred from homology"/>
<comment type="similarity">
    <text evidence="1">Belongs to the leucine-binding protein family.</text>
</comment>
<evidence type="ECO:0000256" key="1">
    <source>
        <dbReference type="ARBA" id="ARBA00010062"/>
    </source>
</evidence>
<name>A0A1X7HQW1_9PROT</name>
<dbReference type="OrthoDB" id="9786833at2"/>
<dbReference type="AlphaFoldDB" id="A0A1X7HQW1"/>
<dbReference type="InterPro" id="IPR028082">
    <property type="entry name" value="Peripla_BP_I"/>
</dbReference>
<dbReference type="Pfam" id="PF13458">
    <property type="entry name" value="Peripla_BP_6"/>
    <property type="match status" value="1"/>
</dbReference>
<dbReference type="PANTHER" id="PTHR30483">
    <property type="entry name" value="LEUCINE-SPECIFIC-BINDING PROTEIN"/>
    <property type="match status" value="1"/>
</dbReference>
<dbReference type="EMBL" id="FXAK01000009">
    <property type="protein sequence ID" value="SMF90144.1"/>
    <property type="molecule type" value="Genomic_DNA"/>
</dbReference>
<keyword evidence="3" id="KW-0813">Transport</keyword>
<keyword evidence="3" id="KW-0029">Amino-acid transport</keyword>
<feature type="chain" id="PRO_5012869267" evidence="4">
    <location>
        <begin position="27"/>
        <end position="387"/>
    </location>
</feature>
<dbReference type="Gene3D" id="3.40.50.2300">
    <property type="match status" value="2"/>
</dbReference>
<keyword evidence="2 4" id="KW-0732">Signal</keyword>
<evidence type="ECO:0000256" key="4">
    <source>
        <dbReference type="SAM" id="SignalP"/>
    </source>
</evidence>
<dbReference type="InterPro" id="IPR051010">
    <property type="entry name" value="BCAA_transport"/>
</dbReference>
<protein>
    <submittedName>
        <fullName evidence="6">Amino acid/amide ABC transporter substrate-binding protein, HAAT family (TC 3.A.1.4.-)</fullName>
    </submittedName>
</protein>
<evidence type="ECO:0000259" key="5">
    <source>
        <dbReference type="Pfam" id="PF13458"/>
    </source>
</evidence>
<dbReference type="GO" id="GO:0006865">
    <property type="term" value="P:amino acid transport"/>
    <property type="evidence" value="ECO:0007669"/>
    <property type="project" value="UniProtKB-KW"/>
</dbReference>
<dbReference type="RefSeq" id="WP_085091740.1">
    <property type="nucleotide sequence ID" value="NZ_FXAK01000009.1"/>
</dbReference>
<sequence length="387" mass="41021">MTIKKAASTVAIGLGLFGALLTNAGAETLKIGVIAPLTGAGAPHGNAMAQAAKIAASEANATGGLDVGGRKYQVDVIAYDDQYKAAEAVAAYNRLVKQDGVKYMILLSSASTLAVKDSIENDRIVAMTAAFTSKLIDSETKYITCLNSIPRNYVPGLIAWLKGNLKERCVVTVNPNDETVWEQARVDDKFLKENGFTILGNELFERTQKEFQPMLPKVIGLNVEVINLGATQPSTAGLIVRQARELGYKGIFVKTGSPGPKDIMEAAGSKEAVEGLISMAFADPSTPGFQRVAAEYKKAIHQEPNQVLAPYYDAANALLLAIRKGGDVNDTSKTANAFAQVLPMTSIQGDDLNAGPDRQLLSPIYVEVIKDGNPVVVGKVPLVGGAQ</sequence>
<gene>
    <name evidence="6" type="ORF">SAMN02982917_6979</name>
</gene>
<evidence type="ECO:0000256" key="3">
    <source>
        <dbReference type="ARBA" id="ARBA00022970"/>
    </source>
</evidence>
<evidence type="ECO:0000313" key="7">
    <source>
        <dbReference type="Proteomes" id="UP000192936"/>
    </source>
</evidence>
<dbReference type="SUPFAM" id="SSF53822">
    <property type="entry name" value="Periplasmic binding protein-like I"/>
    <property type="match status" value="1"/>
</dbReference>
<reference evidence="6 7" key="1">
    <citation type="submission" date="2017-04" db="EMBL/GenBank/DDBJ databases">
        <authorList>
            <person name="Afonso C.L."/>
            <person name="Miller P.J."/>
            <person name="Scott M.A."/>
            <person name="Spackman E."/>
            <person name="Goraichik I."/>
            <person name="Dimitrov K.M."/>
            <person name="Suarez D.L."/>
            <person name="Swayne D.E."/>
        </authorList>
    </citation>
    <scope>NUCLEOTIDE SEQUENCE [LARGE SCALE GENOMIC DNA]</scope>
    <source>
        <strain evidence="6 7">A2P</strain>
    </source>
</reference>
<dbReference type="CDD" id="cd06336">
    <property type="entry name" value="PBP1_ABC_ligand_binding-like"/>
    <property type="match status" value="1"/>
</dbReference>
<feature type="signal peptide" evidence="4">
    <location>
        <begin position="1"/>
        <end position="26"/>
    </location>
</feature>
<dbReference type="Proteomes" id="UP000192936">
    <property type="component" value="Unassembled WGS sequence"/>
</dbReference>